<keyword evidence="10" id="KW-1133">Transmembrane helix</keyword>
<dbReference type="InterPro" id="IPR050482">
    <property type="entry name" value="Sensor_HK_TwoCompSys"/>
</dbReference>
<dbReference type="Proteomes" id="UP001597508">
    <property type="component" value="Unassembled WGS sequence"/>
</dbReference>
<evidence type="ECO:0000256" key="4">
    <source>
        <dbReference type="ARBA" id="ARBA00022679"/>
    </source>
</evidence>
<dbReference type="InterPro" id="IPR011990">
    <property type="entry name" value="TPR-like_helical_dom_sf"/>
</dbReference>
<reference evidence="13" key="1">
    <citation type="journal article" date="2019" name="Int. J. Syst. Evol. Microbiol.">
        <title>The Global Catalogue of Microorganisms (GCM) 10K type strain sequencing project: providing services to taxonomists for standard genome sequencing and annotation.</title>
        <authorList>
            <consortium name="The Broad Institute Genomics Platform"/>
            <consortium name="The Broad Institute Genome Sequencing Center for Infectious Disease"/>
            <person name="Wu L."/>
            <person name="Ma J."/>
        </authorList>
    </citation>
    <scope>NUCLEOTIDE SEQUENCE [LARGE SCALE GENOMIC DNA]</scope>
    <source>
        <strain evidence="13">KCTC 52127</strain>
    </source>
</reference>
<keyword evidence="9" id="KW-0175">Coiled coil</keyword>
<evidence type="ECO:0000256" key="2">
    <source>
        <dbReference type="ARBA" id="ARBA00012438"/>
    </source>
</evidence>
<evidence type="ECO:0000256" key="9">
    <source>
        <dbReference type="SAM" id="Coils"/>
    </source>
</evidence>
<name>A0ABW5LXF9_9FLAO</name>
<evidence type="ECO:0000256" key="5">
    <source>
        <dbReference type="ARBA" id="ARBA00022741"/>
    </source>
</evidence>
<feature type="domain" description="Histidine kinase" evidence="11">
    <location>
        <begin position="369"/>
        <end position="589"/>
    </location>
</feature>
<proteinExistence type="predicted"/>
<feature type="transmembrane region" description="Helical" evidence="10">
    <location>
        <begin position="338"/>
        <end position="358"/>
    </location>
</feature>
<organism evidence="12 13">
    <name type="scientific">Pseudotenacibaculum haliotis</name>
    <dbReference type="NCBI Taxonomy" id="1862138"/>
    <lineage>
        <taxon>Bacteria</taxon>
        <taxon>Pseudomonadati</taxon>
        <taxon>Bacteroidota</taxon>
        <taxon>Flavobacteriia</taxon>
        <taxon>Flavobacteriales</taxon>
        <taxon>Flavobacteriaceae</taxon>
        <taxon>Pseudotenacibaculum</taxon>
    </lineage>
</organism>
<dbReference type="InterPro" id="IPR003594">
    <property type="entry name" value="HATPase_dom"/>
</dbReference>
<evidence type="ECO:0000259" key="11">
    <source>
        <dbReference type="PROSITE" id="PS50109"/>
    </source>
</evidence>
<accession>A0ABW5LXF9</accession>
<dbReference type="SUPFAM" id="SSF55874">
    <property type="entry name" value="ATPase domain of HSP90 chaperone/DNA topoisomerase II/histidine kinase"/>
    <property type="match status" value="1"/>
</dbReference>
<keyword evidence="8" id="KW-0902">Two-component regulatory system</keyword>
<dbReference type="EMBL" id="JBHULH010000011">
    <property type="protein sequence ID" value="MFD2568506.1"/>
    <property type="molecule type" value="Genomic_DNA"/>
</dbReference>
<keyword evidence="3" id="KW-0597">Phosphoprotein</keyword>
<dbReference type="Gene3D" id="3.30.565.10">
    <property type="entry name" value="Histidine kinase-like ATPase, C-terminal domain"/>
    <property type="match status" value="1"/>
</dbReference>
<dbReference type="InterPro" id="IPR005467">
    <property type="entry name" value="His_kinase_dom"/>
</dbReference>
<keyword evidence="7 12" id="KW-0067">ATP-binding</keyword>
<keyword evidence="6" id="KW-0418">Kinase</keyword>
<evidence type="ECO:0000313" key="12">
    <source>
        <dbReference type="EMBL" id="MFD2568506.1"/>
    </source>
</evidence>
<dbReference type="Pfam" id="PF07730">
    <property type="entry name" value="HisKA_3"/>
    <property type="match status" value="1"/>
</dbReference>
<gene>
    <name evidence="12" type="ORF">ACFSRZ_14105</name>
</gene>
<evidence type="ECO:0000256" key="6">
    <source>
        <dbReference type="ARBA" id="ARBA00022777"/>
    </source>
</evidence>
<dbReference type="PROSITE" id="PS50109">
    <property type="entry name" value="HIS_KIN"/>
    <property type="match status" value="1"/>
</dbReference>
<keyword evidence="5" id="KW-0547">Nucleotide-binding</keyword>
<dbReference type="EC" id="2.7.13.3" evidence="2"/>
<protein>
    <recommendedName>
        <fullName evidence="2">histidine kinase</fullName>
        <ecNumber evidence="2">2.7.13.3</ecNumber>
    </recommendedName>
</protein>
<comment type="caution">
    <text evidence="12">The sequence shown here is derived from an EMBL/GenBank/DDBJ whole genome shotgun (WGS) entry which is preliminary data.</text>
</comment>
<evidence type="ECO:0000256" key="8">
    <source>
        <dbReference type="ARBA" id="ARBA00023012"/>
    </source>
</evidence>
<dbReference type="PANTHER" id="PTHR24421:SF10">
    <property type="entry name" value="NITRATE_NITRITE SENSOR PROTEIN NARQ"/>
    <property type="match status" value="1"/>
</dbReference>
<dbReference type="InterPro" id="IPR036890">
    <property type="entry name" value="HATPase_C_sf"/>
</dbReference>
<keyword evidence="13" id="KW-1185">Reference proteome</keyword>
<keyword evidence="4" id="KW-0808">Transferase</keyword>
<dbReference type="SMART" id="SM00387">
    <property type="entry name" value="HATPase_c"/>
    <property type="match status" value="1"/>
</dbReference>
<keyword evidence="10" id="KW-0812">Transmembrane</keyword>
<evidence type="ECO:0000256" key="3">
    <source>
        <dbReference type="ARBA" id="ARBA00022553"/>
    </source>
</evidence>
<dbReference type="RefSeq" id="WP_379667212.1">
    <property type="nucleotide sequence ID" value="NZ_JBHULH010000011.1"/>
</dbReference>
<evidence type="ECO:0000256" key="1">
    <source>
        <dbReference type="ARBA" id="ARBA00000085"/>
    </source>
</evidence>
<keyword evidence="10" id="KW-0472">Membrane</keyword>
<dbReference type="Pfam" id="PF02518">
    <property type="entry name" value="HATPase_c"/>
    <property type="match status" value="1"/>
</dbReference>
<dbReference type="GO" id="GO:0005524">
    <property type="term" value="F:ATP binding"/>
    <property type="evidence" value="ECO:0007669"/>
    <property type="project" value="UniProtKB-KW"/>
</dbReference>
<dbReference type="CDD" id="cd16917">
    <property type="entry name" value="HATPase_UhpB-NarQ-NarX-like"/>
    <property type="match status" value="1"/>
</dbReference>
<feature type="coiled-coil region" evidence="9">
    <location>
        <begin position="310"/>
        <end position="337"/>
    </location>
</feature>
<evidence type="ECO:0000256" key="7">
    <source>
        <dbReference type="ARBA" id="ARBA00022840"/>
    </source>
</evidence>
<evidence type="ECO:0000313" key="13">
    <source>
        <dbReference type="Proteomes" id="UP001597508"/>
    </source>
</evidence>
<dbReference type="Gene3D" id="1.25.40.10">
    <property type="entry name" value="Tetratricopeptide repeat domain"/>
    <property type="match status" value="2"/>
</dbReference>
<comment type="catalytic activity">
    <reaction evidence="1">
        <text>ATP + protein L-histidine = ADP + protein N-phospho-L-histidine.</text>
        <dbReference type="EC" id="2.7.13.3"/>
    </reaction>
</comment>
<sequence>MIVVFQAAFVFSQSEDTKAAIYKSLNKSLELTDNRKLDSAQFYLDKAIALFPEKIQDSTLYFRKQVAEGAISMRKGNNEEALQFFLSSLAFFKKQKDAKNIGLTLYQIGICNYFLNRRSKAEDFFLEANSYRDFLPKRIQTKLLQNLGTINLEEGMAQERSELLYKAIDNYTKASQIYKEEGWITDLSLCTSLLAECYIQLNKLDDALSTIDLAIDYGKQANSNNYIGFALIKKSSIYQKKKDLRSSLTVINEAIDIYQKTEDKNTLLYAYNEKKRTLDSLKMYKASASLADSIWSLTVTIYNQRIADGVTEMEAKYKMAEKEKEIAQQKLHIKNKNIFALILGGSIIILGIIIVGLYKRHQFKQKQFRKEMELKDALSQIKTQNRLQEQRLEISRDLHDNIGSQLTFIISSLDNLKRLSSNTNDIVKEKLTSISGFTAETIGQLRDTIWAMNKNEISFEELYARLLSYVEKAKEVTHSSQFAIEEDVSSELKFSSVVGMNLFRVIQESINNAIKHAEASKIDISFKEDAKTLFVSIKDDGVGFDKTSFSAGNGLSNIESRISDIKGEVFIESEPKKGTSILINIDKSHL</sequence>
<dbReference type="Gene3D" id="1.20.5.1930">
    <property type="match status" value="1"/>
</dbReference>
<dbReference type="SUPFAM" id="SSF48452">
    <property type="entry name" value="TPR-like"/>
    <property type="match status" value="2"/>
</dbReference>
<dbReference type="PANTHER" id="PTHR24421">
    <property type="entry name" value="NITRATE/NITRITE SENSOR PROTEIN NARX-RELATED"/>
    <property type="match status" value="1"/>
</dbReference>
<dbReference type="InterPro" id="IPR011712">
    <property type="entry name" value="Sig_transdc_His_kin_sub3_dim/P"/>
</dbReference>
<evidence type="ECO:0000256" key="10">
    <source>
        <dbReference type="SAM" id="Phobius"/>
    </source>
</evidence>